<protein>
    <submittedName>
        <fullName evidence="1">Uncharacterized protein</fullName>
    </submittedName>
</protein>
<organism evidence="1">
    <name type="scientific">marine sediment metagenome</name>
    <dbReference type="NCBI Taxonomy" id="412755"/>
    <lineage>
        <taxon>unclassified sequences</taxon>
        <taxon>metagenomes</taxon>
        <taxon>ecological metagenomes</taxon>
    </lineage>
</organism>
<accession>X1KIS7</accession>
<dbReference type="EMBL" id="BARU01038194">
    <property type="protein sequence ID" value="GAH81953.1"/>
    <property type="molecule type" value="Genomic_DNA"/>
</dbReference>
<comment type="caution">
    <text evidence="1">The sequence shown here is derived from an EMBL/GenBank/DDBJ whole genome shotgun (WGS) entry which is preliminary data.</text>
</comment>
<evidence type="ECO:0000313" key="1">
    <source>
        <dbReference type="EMBL" id="GAH81953.1"/>
    </source>
</evidence>
<name>X1KIS7_9ZZZZ</name>
<reference evidence="1" key="1">
    <citation type="journal article" date="2014" name="Front. Microbiol.">
        <title>High frequency of phylogenetically diverse reductive dehalogenase-homologous genes in deep subseafloor sedimentary metagenomes.</title>
        <authorList>
            <person name="Kawai M."/>
            <person name="Futagami T."/>
            <person name="Toyoda A."/>
            <person name="Takaki Y."/>
            <person name="Nishi S."/>
            <person name="Hori S."/>
            <person name="Arai W."/>
            <person name="Tsubouchi T."/>
            <person name="Morono Y."/>
            <person name="Uchiyama I."/>
            <person name="Ito T."/>
            <person name="Fujiyama A."/>
            <person name="Inagaki F."/>
            <person name="Takami H."/>
        </authorList>
    </citation>
    <scope>NUCLEOTIDE SEQUENCE</scope>
    <source>
        <strain evidence="1">Expedition CK06-06</strain>
    </source>
</reference>
<feature type="non-terminal residue" evidence="1">
    <location>
        <position position="1"/>
    </location>
</feature>
<sequence>LCKNVKFLLYEYVRNLNINLLKFYIVLINLK</sequence>
<proteinExistence type="predicted"/>
<dbReference type="AlphaFoldDB" id="X1KIS7"/>
<gene>
    <name evidence="1" type="ORF">S03H2_59399</name>
</gene>